<evidence type="ECO:0000259" key="5">
    <source>
        <dbReference type="Pfam" id="PF21467"/>
    </source>
</evidence>
<name>A0A8W8LK51_MAGGI</name>
<dbReference type="EnsemblMetazoa" id="G28355.1">
    <property type="protein sequence ID" value="G28355.1:cds"/>
    <property type="gene ID" value="G28355"/>
</dbReference>
<comment type="similarity">
    <text evidence="1">Belongs to the glycosyl hydrolase 35 family.</text>
</comment>
<dbReference type="GO" id="GO:0004553">
    <property type="term" value="F:hydrolase activity, hydrolyzing O-glycosyl compounds"/>
    <property type="evidence" value="ECO:0007669"/>
    <property type="project" value="InterPro"/>
</dbReference>
<dbReference type="InterPro" id="IPR017853">
    <property type="entry name" value="GH"/>
</dbReference>
<evidence type="ECO:0000256" key="1">
    <source>
        <dbReference type="ARBA" id="ARBA00009809"/>
    </source>
</evidence>
<evidence type="ECO:0000256" key="3">
    <source>
        <dbReference type="ARBA" id="ARBA00023295"/>
    </source>
</evidence>
<reference evidence="6" key="1">
    <citation type="submission" date="2022-08" db="UniProtKB">
        <authorList>
            <consortium name="EnsemblMetazoa"/>
        </authorList>
    </citation>
    <scope>IDENTIFICATION</scope>
    <source>
        <strain evidence="6">05x7-T-G4-1.051#20</strain>
    </source>
</reference>
<dbReference type="SUPFAM" id="SSF49785">
    <property type="entry name" value="Galactose-binding domain-like"/>
    <property type="match status" value="1"/>
</dbReference>
<sequence length="506" mass="57663">MTEVYCSTGTLTFKDWNFIMDGKPLRIFSGTMHYFRVVPAYWRDRFRKMRACGLNTVETYVPWNLHEEYPGEFNYSGILDVGEFIRQAGEEGLFVIFRPGPYICAEWDWGGMPSWLLKDPDIKVRSNYPPYVEAVRRFYNDLIPRITDLQRSNGGPIIAVQVENEFGSYSTEVDHLHTIREVGQEVMTFQDALPTANFPSMEDGSKLFRMIREWSPEFPLMVMEFWPGWFDHWGQPHKGLDIPAFEACLSGVLDAGGSFNMYMFHGGTNFGFMAGANYFEGSHYKPDVTSYDYDAPLSEAGDITPKYMRAREIILEKGLKPQGITSLPEIPPNLPKKAYGKIAVSQYLDFRTILSLMTPITSTEPALMENLDYHQGYGQCFGYILYQAEIQAGTELSFTDIPKDRAQVFVNGEEKAVLDWLSTDKKINLGQISGRNKGIVIVNNYNLGRYWKVWPTRTLYIPAPLLKQGQNEHESCGTLNFLDAPLLGEKVVTKEVDSACYPTESV</sequence>
<protein>
    <recommendedName>
        <fullName evidence="8">Beta-galactosidase</fullName>
    </recommendedName>
</protein>
<dbReference type="InterPro" id="IPR008979">
    <property type="entry name" value="Galactose-bd-like_sf"/>
</dbReference>
<proteinExistence type="inferred from homology"/>
<evidence type="ECO:0000256" key="2">
    <source>
        <dbReference type="ARBA" id="ARBA00022801"/>
    </source>
</evidence>
<evidence type="ECO:0000313" key="7">
    <source>
        <dbReference type="Proteomes" id="UP000005408"/>
    </source>
</evidence>
<dbReference type="InterPro" id="IPR048913">
    <property type="entry name" value="BetaGal_gal-bd"/>
</dbReference>
<dbReference type="InterPro" id="IPR019801">
    <property type="entry name" value="Glyco_hydro_35_CS"/>
</dbReference>
<dbReference type="Pfam" id="PF01301">
    <property type="entry name" value="Glyco_hydro_35"/>
    <property type="match status" value="1"/>
</dbReference>
<accession>A0A8W8LK51</accession>
<evidence type="ECO:0008006" key="8">
    <source>
        <dbReference type="Google" id="ProtNLM"/>
    </source>
</evidence>
<dbReference type="AlphaFoldDB" id="A0A8W8LK51"/>
<organism evidence="6 7">
    <name type="scientific">Magallana gigas</name>
    <name type="common">Pacific oyster</name>
    <name type="synonym">Crassostrea gigas</name>
    <dbReference type="NCBI Taxonomy" id="29159"/>
    <lineage>
        <taxon>Eukaryota</taxon>
        <taxon>Metazoa</taxon>
        <taxon>Spiralia</taxon>
        <taxon>Lophotrochozoa</taxon>
        <taxon>Mollusca</taxon>
        <taxon>Bivalvia</taxon>
        <taxon>Autobranchia</taxon>
        <taxon>Pteriomorphia</taxon>
        <taxon>Ostreida</taxon>
        <taxon>Ostreoidea</taxon>
        <taxon>Ostreidae</taxon>
        <taxon>Magallana</taxon>
    </lineage>
</organism>
<evidence type="ECO:0000313" key="6">
    <source>
        <dbReference type="EnsemblMetazoa" id="G28355.1:cds"/>
    </source>
</evidence>
<dbReference type="PROSITE" id="PS01182">
    <property type="entry name" value="GLYCOSYL_HYDROL_F35"/>
    <property type="match status" value="1"/>
</dbReference>
<dbReference type="Gene3D" id="2.60.120.260">
    <property type="entry name" value="Galactose-binding domain-like"/>
    <property type="match status" value="3"/>
</dbReference>
<keyword evidence="7" id="KW-1185">Reference proteome</keyword>
<dbReference type="PANTHER" id="PTHR23421">
    <property type="entry name" value="BETA-GALACTOSIDASE RELATED"/>
    <property type="match status" value="1"/>
</dbReference>
<dbReference type="InterPro" id="IPR001944">
    <property type="entry name" value="Glycoside_Hdrlase_35"/>
</dbReference>
<dbReference type="Proteomes" id="UP000005408">
    <property type="component" value="Unassembled WGS sequence"/>
</dbReference>
<dbReference type="Gene3D" id="3.20.20.80">
    <property type="entry name" value="Glycosidases"/>
    <property type="match status" value="1"/>
</dbReference>
<dbReference type="PRINTS" id="PR00742">
    <property type="entry name" value="GLHYDRLASE35"/>
</dbReference>
<dbReference type="InterPro" id="IPR031330">
    <property type="entry name" value="Gly_Hdrlase_35_cat"/>
</dbReference>
<dbReference type="GO" id="GO:0005975">
    <property type="term" value="P:carbohydrate metabolic process"/>
    <property type="evidence" value="ECO:0007669"/>
    <property type="project" value="InterPro"/>
</dbReference>
<dbReference type="SUPFAM" id="SSF51445">
    <property type="entry name" value="(Trans)glycosidases"/>
    <property type="match status" value="1"/>
</dbReference>
<keyword evidence="2" id="KW-0378">Hydrolase</keyword>
<feature type="domain" description="Beta-galactosidase galactose-binding" evidence="5">
    <location>
        <begin position="433"/>
        <end position="471"/>
    </location>
</feature>
<keyword evidence="3" id="KW-0326">Glycosidase</keyword>
<evidence type="ECO:0000259" key="4">
    <source>
        <dbReference type="Pfam" id="PF01301"/>
    </source>
</evidence>
<dbReference type="Pfam" id="PF21467">
    <property type="entry name" value="BetaGal_gal-bd"/>
    <property type="match status" value="1"/>
</dbReference>
<feature type="domain" description="Glycoside hydrolase 35 catalytic" evidence="4">
    <location>
        <begin position="17"/>
        <end position="314"/>
    </location>
</feature>